<dbReference type="Proteomes" id="UP000246018">
    <property type="component" value="Unassembled WGS sequence"/>
</dbReference>
<dbReference type="EMBL" id="QDGZ01000025">
    <property type="protein sequence ID" value="PVG80581.1"/>
    <property type="molecule type" value="Genomic_DNA"/>
</dbReference>
<feature type="region of interest" description="Disordered" evidence="1">
    <location>
        <begin position="1"/>
        <end position="32"/>
    </location>
</feature>
<protein>
    <submittedName>
        <fullName evidence="2">Uncharacterized protein</fullName>
    </submittedName>
</protein>
<sequence length="136" mass="14787">MSRRDEQGVVIPSGNGGASTQSGRDRARDARLKSARERRLRLDPDQLAREQRIDEAVVDVEVAWEARSEAEQAVADAEVAPAAALGRLLAERLAVKDMVRLTGLDQITVRRLRQLATATNEDDDVTAAEAADVEVA</sequence>
<accession>A0A2T8F4E5</accession>
<reference evidence="2 3" key="1">
    <citation type="submission" date="2018-04" db="EMBL/GenBank/DDBJ databases">
        <title>Genome of Nocardioides gansuensis WSJ-1.</title>
        <authorList>
            <person name="Wu S."/>
            <person name="Wang G."/>
        </authorList>
    </citation>
    <scope>NUCLEOTIDE SEQUENCE [LARGE SCALE GENOMIC DNA]</scope>
    <source>
        <strain evidence="2 3">WSJ-1</strain>
    </source>
</reference>
<dbReference type="RefSeq" id="WP_116574652.1">
    <property type="nucleotide sequence ID" value="NZ_QDGZ01000025.1"/>
</dbReference>
<gene>
    <name evidence="2" type="ORF">DDE18_22460</name>
</gene>
<evidence type="ECO:0000313" key="3">
    <source>
        <dbReference type="Proteomes" id="UP000246018"/>
    </source>
</evidence>
<name>A0A2T8F4E5_9ACTN</name>
<dbReference type="AlphaFoldDB" id="A0A2T8F4E5"/>
<feature type="compositionally biased region" description="Basic and acidic residues" evidence="1">
    <location>
        <begin position="23"/>
        <end position="32"/>
    </location>
</feature>
<evidence type="ECO:0000256" key="1">
    <source>
        <dbReference type="SAM" id="MobiDB-lite"/>
    </source>
</evidence>
<comment type="caution">
    <text evidence="2">The sequence shown here is derived from an EMBL/GenBank/DDBJ whole genome shotgun (WGS) entry which is preliminary data.</text>
</comment>
<dbReference type="OrthoDB" id="3790691at2"/>
<keyword evidence="3" id="KW-1185">Reference proteome</keyword>
<organism evidence="2 3">
    <name type="scientific">Nocardioides gansuensis</name>
    <dbReference type="NCBI Taxonomy" id="2138300"/>
    <lineage>
        <taxon>Bacteria</taxon>
        <taxon>Bacillati</taxon>
        <taxon>Actinomycetota</taxon>
        <taxon>Actinomycetes</taxon>
        <taxon>Propionibacteriales</taxon>
        <taxon>Nocardioidaceae</taxon>
        <taxon>Nocardioides</taxon>
    </lineage>
</organism>
<proteinExistence type="predicted"/>
<evidence type="ECO:0000313" key="2">
    <source>
        <dbReference type="EMBL" id="PVG80581.1"/>
    </source>
</evidence>